<organism evidence="13 14">
    <name type="scientific">Polypterus senegalus</name>
    <name type="common">Senegal bichir</name>
    <dbReference type="NCBI Taxonomy" id="55291"/>
    <lineage>
        <taxon>Eukaryota</taxon>
        <taxon>Metazoa</taxon>
        <taxon>Chordata</taxon>
        <taxon>Craniata</taxon>
        <taxon>Vertebrata</taxon>
        <taxon>Euteleostomi</taxon>
        <taxon>Actinopterygii</taxon>
        <taxon>Polypteriformes</taxon>
        <taxon>Polypteridae</taxon>
        <taxon>Polypterus</taxon>
    </lineage>
</organism>
<feature type="compositionally biased region" description="Basic and acidic residues" evidence="10">
    <location>
        <begin position="491"/>
        <end position="504"/>
    </location>
</feature>
<dbReference type="PANTHER" id="PTHR11610:SF13">
    <property type="entry name" value="ENDOTHELIAL LIPASE"/>
    <property type="match status" value="1"/>
</dbReference>
<dbReference type="PRINTS" id="PR00822">
    <property type="entry name" value="LIPOLIPASE"/>
</dbReference>
<dbReference type="FunFam" id="3.40.50.1820:FF:000441">
    <property type="entry name" value="Lipoprotein lipase"/>
    <property type="match status" value="1"/>
</dbReference>
<dbReference type="GO" id="GO:0005615">
    <property type="term" value="C:extracellular space"/>
    <property type="evidence" value="ECO:0007669"/>
    <property type="project" value="TreeGrafter"/>
</dbReference>
<accession>A0A8X8BTD2</accession>
<dbReference type="Gene3D" id="3.40.50.1820">
    <property type="entry name" value="alpha/beta hydrolase"/>
    <property type="match status" value="1"/>
</dbReference>
<comment type="subcellular location">
    <subcellularLocation>
        <location evidence="1">Secreted</location>
    </subcellularLocation>
</comment>
<dbReference type="InterPro" id="IPR033906">
    <property type="entry name" value="Lipase_N"/>
</dbReference>
<dbReference type="SUPFAM" id="SSF49723">
    <property type="entry name" value="Lipase/lipooxygenase domain (PLAT/LH2 domain)"/>
    <property type="match status" value="1"/>
</dbReference>
<name>A0A8X8BTD2_POLSE</name>
<dbReference type="InterPro" id="IPR002330">
    <property type="entry name" value="Lipo_Lipase"/>
</dbReference>
<dbReference type="Pfam" id="PF01477">
    <property type="entry name" value="PLAT"/>
    <property type="match status" value="1"/>
</dbReference>
<reference evidence="13 14" key="1">
    <citation type="journal article" date="2021" name="Cell">
        <title>Tracing the genetic footprints of vertebrate landing in non-teleost ray-finned fishes.</title>
        <authorList>
            <person name="Bi X."/>
            <person name="Wang K."/>
            <person name="Yang L."/>
            <person name="Pan H."/>
            <person name="Jiang H."/>
            <person name="Wei Q."/>
            <person name="Fang M."/>
            <person name="Yu H."/>
            <person name="Zhu C."/>
            <person name="Cai Y."/>
            <person name="He Y."/>
            <person name="Gan X."/>
            <person name="Zeng H."/>
            <person name="Yu D."/>
            <person name="Zhu Y."/>
            <person name="Jiang H."/>
            <person name="Qiu Q."/>
            <person name="Yang H."/>
            <person name="Zhang Y.E."/>
            <person name="Wang W."/>
            <person name="Zhu M."/>
            <person name="He S."/>
            <person name="Zhang G."/>
        </authorList>
    </citation>
    <scope>NUCLEOTIDE SEQUENCE [LARGE SCALE GENOMIC DNA]</scope>
    <source>
        <strain evidence="13">Bchr_013</strain>
    </source>
</reference>
<dbReference type="InterPro" id="IPR013818">
    <property type="entry name" value="Lipase"/>
</dbReference>
<dbReference type="InterPro" id="IPR001024">
    <property type="entry name" value="PLAT/LH2_dom"/>
</dbReference>
<dbReference type="PANTHER" id="PTHR11610">
    <property type="entry name" value="LIPASE"/>
    <property type="match status" value="1"/>
</dbReference>
<sequence>MAAAELFGCRFQVYRNGQIFYTFRQPSMPLKHLRLTDDTISELLEDENGTVIDDTSVKFRLKTTHEGESHGCLLSLGQRDCLDECGFNATAKTFFVVHGWTISGLLPEWFEKLVFALQQRERDANVVTVDWLVLAHQHYPNAVNNTKAVGSTIAHFLDWLQVELNISLQNIHIIGYSLGAHVAGFAGNYVNGTIGRITGLDPAGPMFEGVEDHKRLSPDDANFVDVLHTYTREALGVSIGIQQPIGHIDIYPNGGDIQPGCGLTEMLTTISAGAFGEVVQCEHERSVFLFVDSLLHKDHESIAYECTDPGRFKKGICLSCRKNRCGKLGYNVKKRARRNSKMYLKTRADMPYAGYHYQMKMHVFSKVDMEDKDPSLFVKLSGSFDESENMPVQLPDSLGLNYTNSFLVFTDLDLGELHEIKLKWEGTSWSWTSMWKKMKTLFYEDPNKNRVLEVRRIRVKAGETQKNSGTDTPPSLVSPAAVDQCLGMGHLRGEETEKKRDDQVSGRIIPWPTDTLLSEAANS</sequence>
<proteinExistence type="inferred from homology"/>
<keyword evidence="4" id="KW-0358">Heparin-binding</keyword>
<dbReference type="CDD" id="cd00707">
    <property type="entry name" value="Pancreat_lipase_like"/>
    <property type="match status" value="1"/>
</dbReference>
<feature type="domain" description="Lipase" evidence="11">
    <location>
        <begin position="53"/>
        <end position="352"/>
    </location>
</feature>
<comment type="similarity">
    <text evidence="2 9">Belongs to the AB hydrolase superfamily. Lipase family.</text>
</comment>
<gene>
    <name evidence="13" type="primary">Lipg</name>
    <name evidence="13" type="ORF">GTO96_0016273</name>
</gene>
<dbReference type="SUPFAM" id="SSF53474">
    <property type="entry name" value="alpha/beta-Hydrolases"/>
    <property type="match status" value="1"/>
</dbReference>
<feature type="region of interest" description="Disordered" evidence="10">
    <location>
        <begin position="491"/>
        <end position="523"/>
    </location>
</feature>
<dbReference type="InterPro" id="IPR000734">
    <property type="entry name" value="TAG_lipase"/>
</dbReference>
<keyword evidence="5" id="KW-0732">Signal</keyword>
<feature type="domain" description="PLAT" evidence="12">
    <location>
        <begin position="362"/>
        <end position="466"/>
    </location>
</feature>
<evidence type="ECO:0000256" key="1">
    <source>
        <dbReference type="ARBA" id="ARBA00004613"/>
    </source>
</evidence>
<evidence type="ECO:0000313" key="13">
    <source>
        <dbReference type="EMBL" id="KAG2466184.1"/>
    </source>
</evidence>
<dbReference type="AlphaFoldDB" id="A0A8X8BTD2"/>
<dbReference type="EMBL" id="JAATIS010001721">
    <property type="protein sequence ID" value="KAG2466184.1"/>
    <property type="molecule type" value="Genomic_DNA"/>
</dbReference>
<dbReference type="Proteomes" id="UP000886611">
    <property type="component" value="Unassembled WGS sequence"/>
</dbReference>
<evidence type="ECO:0000259" key="12">
    <source>
        <dbReference type="Pfam" id="PF01477"/>
    </source>
</evidence>
<evidence type="ECO:0000256" key="6">
    <source>
        <dbReference type="ARBA" id="ARBA00022963"/>
    </source>
</evidence>
<evidence type="ECO:0000256" key="3">
    <source>
        <dbReference type="ARBA" id="ARBA00022525"/>
    </source>
</evidence>
<dbReference type="InterPro" id="IPR036392">
    <property type="entry name" value="PLAT/LH2_dom_sf"/>
</dbReference>
<keyword evidence="3" id="KW-0964">Secreted</keyword>
<dbReference type="GO" id="GO:0008201">
    <property type="term" value="F:heparin binding"/>
    <property type="evidence" value="ECO:0007669"/>
    <property type="project" value="UniProtKB-KW"/>
</dbReference>
<evidence type="ECO:0000256" key="7">
    <source>
        <dbReference type="ARBA" id="ARBA00023098"/>
    </source>
</evidence>
<evidence type="ECO:0000259" key="11">
    <source>
        <dbReference type="Pfam" id="PF00151"/>
    </source>
</evidence>
<keyword evidence="6" id="KW-0442">Lipid degradation</keyword>
<keyword evidence="8" id="KW-0325">Glycoprotein</keyword>
<keyword evidence="7" id="KW-0443">Lipid metabolism</keyword>
<evidence type="ECO:0000256" key="2">
    <source>
        <dbReference type="ARBA" id="ARBA00010701"/>
    </source>
</evidence>
<evidence type="ECO:0000256" key="8">
    <source>
        <dbReference type="ARBA" id="ARBA00023180"/>
    </source>
</evidence>
<dbReference type="GO" id="GO:0016042">
    <property type="term" value="P:lipid catabolic process"/>
    <property type="evidence" value="ECO:0007669"/>
    <property type="project" value="UniProtKB-KW"/>
</dbReference>
<comment type="caution">
    <text evidence="13">The sequence shown here is derived from an EMBL/GenBank/DDBJ whole genome shotgun (WGS) entry which is preliminary data.</text>
</comment>
<evidence type="ECO:0000256" key="10">
    <source>
        <dbReference type="SAM" id="MobiDB-lite"/>
    </source>
</evidence>
<evidence type="ECO:0000256" key="5">
    <source>
        <dbReference type="ARBA" id="ARBA00022729"/>
    </source>
</evidence>
<dbReference type="PRINTS" id="PR00821">
    <property type="entry name" value="TAGLIPASE"/>
</dbReference>
<keyword evidence="14" id="KW-1185">Reference proteome</keyword>
<dbReference type="GO" id="GO:0004465">
    <property type="term" value="F:lipoprotein lipase activity"/>
    <property type="evidence" value="ECO:0007669"/>
    <property type="project" value="InterPro"/>
</dbReference>
<dbReference type="Gene3D" id="2.60.60.20">
    <property type="entry name" value="PLAT/LH2 domain"/>
    <property type="match status" value="1"/>
</dbReference>
<feature type="non-terminal residue" evidence="13">
    <location>
        <position position="523"/>
    </location>
</feature>
<evidence type="ECO:0000256" key="4">
    <source>
        <dbReference type="ARBA" id="ARBA00022674"/>
    </source>
</evidence>
<evidence type="ECO:0000256" key="9">
    <source>
        <dbReference type="RuleBase" id="RU004262"/>
    </source>
</evidence>
<protein>
    <submittedName>
        <fullName evidence="13">LIPE lipase</fullName>
    </submittedName>
</protein>
<evidence type="ECO:0000313" key="14">
    <source>
        <dbReference type="Proteomes" id="UP000886611"/>
    </source>
</evidence>
<dbReference type="InterPro" id="IPR029058">
    <property type="entry name" value="AB_hydrolase_fold"/>
</dbReference>
<dbReference type="Pfam" id="PF00151">
    <property type="entry name" value="Lipase"/>
    <property type="match status" value="1"/>
</dbReference>
<feature type="non-terminal residue" evidence="13">
    <location>
        <position position="1"/>
    </location>
</feature>